<accession>X1EKU2</accession>
<dbReference type="SUPFAM" id="SSF55781">
    <property type="entry name" value="GAF domain-like"/>
    <property type="match status" value="1"/>
</dbReference>
<organism evidence="2">
    <name type="scientific">marine sediment metagenome</name>
    <dbReference type="NCBI Taxonomy" id="412755"/>
    <lineage>
        <taxon>unclassified sequences</taxon>
        <taxon>metagenomes</taxon>
        <taxon>ecological metagenomes</taxon>
    </lineage>
</organism>
<dbReference type="Gene3D" id="3.30.450.40">
    <property type="match status" value="1"/>
</dbReference>
<feature type="domain" description="PAS" evidence="1">
    <location>
        <begin position="25"/>
        <end position="70"/>
    </location>
</feature>
<gene>
    <name evidence="2" type="ORF">S01H4_57117</name>
</gene>
<evidence type="ECO:0000313" key="2">
    <source>
        <dbReference type="EMBL" id="GAH17764.1"/>
    </source>
</evidence>
<dbReference type="InterPro" id="IPR013767">
    <property type="entry name" value="PAS_fold"/>
</dbReference>
<dbReference type="GO" id="GO:0006355">
    <property type="term" value="P:regulation of DNA-templated transcription"/>
    <property type="evidence" value="ECO:0007669"/>
    <property type="project" value="InterPro"/>
</dbReference>
<feature type="non-terminal residue" evidence="2">
    <location>
        <position position="234"/>
    </location>
</feature>
<dbReference type="EMBL" id="BART01033186">
    <property type="protein sequence ID" value="GAH17764.1"/>
    <property type="molecule type" value="Genomic_DNA"/>
</dbReference>
<dbReference type="PROSITE" id="PS50112">
    <property type="entry name" value="PAS"/>
    <property type="match status" value="1"/>
</dbReference>
<dbReference type="Pfam" id="PF00989">
    <property type="entry name" value="PAS"/>
    <property type="match status" value="1"/>
</dbReference>
<dbReference type="SMART" id="SM00091">
    <property type="entry name" value="PAS"/>
    <property type="match status" value="1"/>
</dbReference>
<name>X1EKU2_9ZZZZ</name>
<dbReference type="InterPro" id="IPR000014">
    <property type="entry name" value="PAS"/>
</dbReference>
<dbReference type="InterPro" id="IPR035965">
    <property type="entry name" value="PAS-like_dom_sf"/>
</dbReference>
<protein>
    <recommendedName>
        <fullName evidence="1">PAS domain-containing protein</fullName>
    </recommendedName>
</protein>
<dbReference type="Gene3D" id="3.30.450.20">
    <property type="entry name" value="PAS domain"/>
    <property type="match status" value="1"/>
</dbReference>
<sequence>LKEIQNFFFSYFESIKPAIKTLEMAEHRYQALFQAARDAIFIINRDTGVIIDVNREAERLVEKTREEIIGIEALELNLFDEGLVDPNMIKHLIDQPPPIISRIKESIGTLLYLEVSVNEIKLGEEFYIQYIFHDFTDVYSIEEKLKEHVKKIDTLNEFISIANQATNLTKLLNKTINSIIDFLNLKGCCIYLVDKIQNIASIKAHKGLPQFFFENNNNIDINENPYKIVFSQGV</sequence>
<dbReference type="NCBIfam" id="TIGR00229">
    <property type="entry name" value="sensory_box"/>
    <property type="match status" value="1"/>
</dbReference>
<proteinExistence type="predicted"/>
<evidence type="ECO:0000259" key="1">
    <source>
        <dbReference type="PROSITE" id="PS50112"/>
    </source>
</evidence>
<reference evidence="2" key="1">
    <citation type="journal article" date="2014" name="Front. Microbiol.">
        <title>High frequency of phylogenetically diverse reductive dehalogenase-homologous genes in deep subseafloor sedimentary metagenomes.</title>
        <authorList>
            <person name="Kawai M."/>
            <person name="Futagami T."/>
            <person name="Toyoda A."/>
            <person name="Takaki Y."/>
            <person name="Nishi S."/>
            <person name="Hori S."/>
            <person name="Arai W."/>
            <person name="Tsubouchi T."/>
            <person name="Morono Y."/>
            <person name="Uchiyama I."/>
            <person name="Ito T."/>
            <person name="Fujiyama A."/>
            <person name="Inagaki F."/>
            <person name="Takami H."/>
        </authorList>
    </citation>
    <scope>NUCLEOTIDE SEQUENCE</scope>
    <source>
        <strain evidence="2">Expedition CK06-06</strain>
    </source>
</reference>
<dbReference type="InterPro" id="IPR029016">
    <property type="entry name" value="GAF-like_dom_sf"/>
</dbReference>
<dbReference type="SUPFAM" id="SSF55785">
    <property type="entry name" value="PYP-like sensor domain (PAS domain)"/>
    <property type="match status" value="1"/>
</dbReference>
<feature type="non-terminal residue" evidence="2">
    <location>
        <position position="1"/>
    </location>
</feature>
<dbReference type="AlphaFoldDB" id="X1EKU2"/>
<comment type="caution">
    <text evidence="2">The sequence shown here is derived from an EMBL/GenBank/DDBJ whole genome shotgun (WGS) entry which is preliminary data.</text>
</comment>